<sequence length="342" mass="40337">MRRTHLRPPRLRLFLFVPQVFLSNMEANKGEKSRHLFIGALSKQTTDQSFRQFFEQWGEVERAVVMRYPQSNRSRKFGFITYSQSHMADLALSNLPHRIDDHNVDTKIDEIRAERDKQNRLLYVCDLDKHTTSQSLKNFYEQWGKVESAVVKRDSQSNESREFGFVTYSQLSMVQQAMSNLPHIIDGREVQTRIAQFPSKFNYLKRAFDENKIYVTGITNQSKAELIEYFEKFGKIMYLKTLTDKYTGKMNGIGFVEYDSKDSVGKALSIEGHQIGSGILYTEKAFRRKIYDPREQRPTEKSYSRYNLGINFQNNQWGGFYNKINAFYSFYPFYPFYPFHPI</sequence>
<dbReference type="InterPro" id="IPR035979">
    <property type="entry name" value="RBD_domain_sf"/>
</dbReference>
<dbReference type="SMART" id="SM00360">
    <property type="entry name" value="RRM"/>
    <property type="match status" value="3"/>
</dbReference>
<dbReference type="PROSITE" id="PS50102">
    <property type="entry name" value="RRM"/>
    <property type="match status" value="3"/>
</dbReference>
<dbReference type="InterPro" id="IPR012677">
    <property type="entry name" value="Nucleotide-bd_a/b_plait_sf"/>
</dbReference>
<dbReference type="InterPro" id="IPR000504">
    <property type="entry name" value="RRM_dom"/>
</dbReference>
<keyword evidence="2 3" id="KW-0694">RNA-binding</keyword>
<dbReference type="Pfam" id="PF00076">
    <property type="entry name" value="RRM_1"/>
    <property type="match status" value="3"/>
</dbReference>
<keyword evidence="7" id="KW-1185">Reference proteome</keyword>
<organism evidence="6 7">
    <name type="scientific">Aphis glycines</name>
    <name type="common">Soybean aphid</name>
    <dbReference type="NCBI Taxonomy" id="307491"/>
    <lineage>
        <taxon>Eukaryota</taxon>
        <taxon>Metazoa</taxon>
        <taxon>Ecdysozoa</taxon>
        <taxon>Arthropoda</taxon>
        <taxon>Hexapoda</taxon>
        <taxon>Insecta</taxon>
        <taxon>Pterygota</taxon>
        <taxon>Neoptera</taxon>
        <taxon>Paraneoptera</taxon>
        <taxon>Hemiptera</taxon>
        <taxon>Sternorrhyncha</taxon>
        <taxon>Aphidomorpha</taxon>
        <taxon>Aphidoidea</taxon>
        <taxon>Aphididae</taxon>
        <taxon>Aphidini</taxon>
        <taxon>Aphis</taxon>
        <taxon>Aphis</taxon>
    </lineage>
</organism>
<feature type="domain" description="RRM" evidence="5">
    <location>
        <begin position="34"/>
        <end position="118"/>
    </location>
</feature>
<protein>
    <recommendedName>
        <fullName evidence="5">RRM domain-containing protein</fullName>
    </recommendedName>
</protein>
<proteinExistence type="predicted"/>
<dbReference type="Proteomes" id="UP000475862">
    <property type="component" value="Unassembled WGS sequence"/>
</dbReference>
<gene>
    <name evidence="6" type="ORF">AGLY_014292</name>
</gene>
<dbReference type="PANTHER" id="PTHR48032:SF6">
    <property type="entry name" value="RNA-BINDING (RRM_RBD_RNP MOTIFS) FAMILY PROTEIN"/>
    <property type="match status" value="1"/>
</dbReference>
<dbReference type="GO" id="GO:0003729">
    <property type="term" value="F:mRNA binding"/>
    <property type="evidence" value="ECO:0007669"/>
    <property type="project" value="TreeGrafter"/>
</dbReference>
<name>A0A6G0T4V2_APHGL</name>
<keyword evidence="1" id="KW-0677">Repeat</keyword>
<comment type="caution">
    <text evidence="6">The sequence shown here is derived from an EMBL/GenBank/DDBJ whole genome shotgun (WGS) entry which is preliminary data.</text>
</comment>
<dbReference type="EMBL" id="VYZN01000061">
    <property type="protein sequence ID" value="KAE9525224.1"/>
    <property type="molecule type" value="Genomic_DNA"/>
</dbReference>
<accession>A0A6G0T4V2</accession>
<feature type="domain" description="RRM" evidence="5">
    <location>
        <begin position="211"/>
        <end position="287"/>
    </location>
</feature>
<evidence type="ECO:0000259" key="5">
    <source>
        <dbReference type="PROSITE" id="PS50102"/>
    </source>
</evidence>
<dbReference type="OrthoDB" id="1875751at2759"/>
<evidence type="ECO:0000256" key="1">
    <source>
        <dbReference type="ARBA" id="ARBA00022737"/>
    </source>
</evidence>
<dbReference type="GO" id="GO:0006417">
    <property type="term" value="P:regulation of translation"/>
    <property type="evidence" value="ECO:0007669"/>
    <property type="project" value="TreeGrafter"/>
</dbReference>
<dbReference type="PANTHER" id="PTHR48032">
    <property type="entry name" value="RNA-BINDING PROTEIN MUSASHI HOMOLOG RBP6"/>
    <property type="match status" value="1"/>
</dbReference>
<dbReference type="AlphaFoldDB" id="A0A6G0T4V2"/>
<evidence type="ECO:0000313" key="7">
    <source>
        <dbReference type="Proteomes" id="UP000475862"/>
    </source>
</evidence>
<evidence type="ECO:0000313" key="6">
    <source>
        <dbReference type="EMBL" id="KAE9525224.1"/>
    </source>
</evidence>
<evidence type="ECO:0000256" key="3">
    <source>
        <dbReference type="PROSITE-ProRule" id="PRU00176"/>
    </source>
</evidence>
<evidence type="ECO:0000256" key="4">
    <source>
        <dbReference type="SAM" id="SignalP"/>
    </source>
</evidence>
<feature type="chain" id="PRO_5026042959" description="RRM domain-containing protein" evidence="4">
    <location>
        <begin position="28"/>
        <end position="342"/>
    </location>
</feature>
<keyword evidence="4" id="KW-0732">Signal</keyword>
<feature type="signal peptide" evidence="4">
    <location>
        <begin position="1"/>
        <end position="27"/>
    </location>
</feature>
<dbReference type="Gene3D" id="3.30.70.330">
    <property type="match status" value="3"/>
</dbReference>
<evidence type="ECO:0000256" key="2">
    <source>
        <dbReference type="ARBA" id="ARBA00022884"/>
    </source>
</evidence>
<dbReference type="SUPFAM" id="SSF54928">
    <property type="entry name" value="RNA-binding domain, RBD"/>
    <property type="match status" value="3"/>
</dbReference>
<reference evidence="6 7" key="1">
    <citation type="submission" date="2019-08" db="EMBL/GenBank/DDBJ databases">
        <title>The genome of the soybean aphid Biotype 1, its phylome, world population structure and adaptation to the North American continent.</title>
        <authorList>
            <person name="Giordano R."/>
            <person name="Donthu R.K."/>
            <person name="Hernandez A.G."/>
            <person name="Wright C.L."/>
            <person name="Zimin A.V."/>
        </authorList>
    </citation>
    <scope>NUCLEOTIDE SEQUENCE [LARGE SCALE GENOMIC DNA]</scope>
    <source>
        <tissue evidence="6">Whole aphids</tissue>
    </source>
</reference>
<feature type="domain" description="RRM" evidence="5">
    <location>
        <begin position="120"/>
        <end position="197"/>
    </location>
</feature>